<protein>
    <submittedName>
        <fullName evidence="1">Aldose 1-epimerase family protein</fullName>
    </submittedName>
</protein>
<proteinExistence type="predicted"/>
<dbReference type="Proteomes" id="UP001523566">
    <property type="component" value="Unassembled WGS sequence"/>
</dbReference>
<dbReference type="Pfam" id="PF01263">
    <property type="entry name" value="Aldose_epim"/>
    <property type="match status" value="1"/>
</dbReference>
<dbReference type="InterPro" id="IPR011013">
    <property type="entry name" value="Gal_mutarotase_sf_dom"/>
</dbReference>
<dbReference type="InterPro" id="IPR008183">
    <property type="entry name" value="Aldose_1/G6P_1-epimerase"/>
</dbReference>
<organism evidence="1 2">
    <name type="scientific">Aequitasia blattaphilus</name>
    <dbReference type="NCBI Taxonomy" id="2949332"/>
    <lineage>
        <taxon>Bacteria</taxon>
        <taxon>Bacillati</taxon>
        <taxon>Bacillota</taxon>
        <taxon>Clostridia</taxon>
        <taxon>Lachnospirales</taxon>
        <taxon>Lachnospiraceae</taxon>
        <taxon>Aequitasia</taxon>
    </lineage>
</organism>
<dbReference type="Gene3D" id="2.70.98.10">
    <property type="match status" value="1"/>
</dbReference>
<dbReference type="InterPro" id="IPR014718">
    <property type="entry name" value="GH-type_carb-bd"/>
</dbReference>
<name>A0ABT1EB03_9FIRM</name>
<evidence type="ECO:0000313" key="2">
    <source>
        <dbReference type="Proteomes" id="UP001523566"/>
    </source>
</evidence>
<dbReference type="InterPro" id="IPR037481">
    <property type="entry name" value="LacX"/>
</dbReference>
<gene>
    <name evidence="1" type="ORF">NK125_11375</name>
</gene>
<dbReference type="SUPFAM" id="SSF74650">
    <property type="entry name" value="Galactose mutarotase-like"/>
    <property type="match status" value="1"/>
</dbReference>
<evidence type="ECO:0000313" key="1">
    <source>
        <dbReference type="EMBL" id="MCP1103018.1"/>
    </source>
</evidence>
<accession>A0ABT1EB03</accession>
<dbReference type="EMBL" id="JAMZFW010000016">
    <property type="protein sequence ID" value="MCP1103018.1"/>
    <property type="molecule type" value="Genomic_DNA"/>
</dbReference>
<dbReference type="RefSeq" id="WP_262066804.1">
    <property type="nucleotide sequence ID" value="NZ_JAMXOD010000016.1"/>
</dbReference>
<sequence>MIIEISNDYLKVKINSKGAELWSVEGENGIEYIWQGDTKFWGDRALNLFPYIARLTEGKYVYNGEEFHMPIHGFLSGSTLETENCTKDSVSFKLVSSSETQKMYPFLFELYIHYELRENQIDVIYEVRNKDFKTMYFGIGGHPGFNVPIGTGRFEDYYLEFEEECSPYRIGMSEDCFVTGKDELYLLEDNRIIRLRHQMFDDDAVILRDMSKKVTLRSKLDTSEISVSFPDMTYLGIWHTPGTKAGFICIEPWSSLPSRKGIVENLEEQKNLIPLKAKEIYHNRWSMTFL</sequence>
<keyword evidence="2" id="KW-1185">Reference proteome</keyword>
<reference evidence="1 2" key="1">
    <citation type="journal article" date="2022" name="Genome Biol. Evol.">
        <title>Host diet, physiology and behaviors set the stage for Lachnospiraceae cladogenesis.</title>
        <authorList>
            <person name="Vera-Ponce De Leon A."/>
            <person name="Schneider M."/>
            <person name="Jahnes B.C."/>
            <person name="Sadowski V."/>
            <person name="Camuy-Velez L.A."/>
            <person name="Duan J."/>
            <person name="Sabree Z.L."/>
        </authorList>
    </citation>
    <scope>NUCLEOTIDE SEQUENCE [LARGE SCALE GENOMIC DNA]</scope>
    <source>
        <strain evidence="1 2">PAL113</strain>
    </source>
</reference>
<comment type="caution">
    <text evidence="1">The sequence shown here is derived from an EMBL/GenBank/DDBJ whole genome shotgun (WGS) entry which is preliminary data.</text>
</comment>
<dbReference type="CDD" id="cd09024">
    <property type="entry name" value="Aldose_epim_lacX"/>
    <property type="match status" value="1"/>
</dbReference>